<dbReference type="GeneID" id="101239052"/>
<dbReference type="CDD" id="cd00041">
    <property type="entry name" value="CUB"/>
    <property type="match status" value="2"/>
</dbReference>
<evidence type="ECO:0000256" key="3">
    <source>
        <dbReference type="PROSITE-ProRule" id="PRU00059"/>
    </source>
</evidence>
<keyword evidence="4" id="KW-0472">Membrane</keyword>
<name>A0ABM4D7V4_HYDVU</name>
<keyword evidence="4" id="KW-1133">Transmembrane helix</keyword>
<dbReference type="Pfam" id="PF00431">
    <property type="entry name" value="CUB"/>
    <property type="match status" value="2"/>
</dbReference>
<evidence type="ECO:0000256" key="2">
    <source>
        <dbReference type="ARBA" id="ARBA00023157"/>
    </source>
</evidence>
<feature type="domain" description="CUB" evidence="5">
    <location>
        <begin position="149"/>
        <end position="276"/>
    </location>
</feature>
<accession>A0ABM4D7V4</accession>
<feature type="domain" description="CUB" evidence="5">
    <location>
        <begin position="22"/>
        <end position="137"/>
    </location>
</feature>
<evidence type="ECO:0000313" key="6">
    <source>
        <dbReference type="Proteomes" id="UP001652625"/>
    </source>
</evidence>
<evidence type="ECO:0000256" key="1">
    <source>
        <dbReference type="ARBA" id="ARBA00022737"/>
    </source>
</evidence>
<dbReference type="PANTHER" id="PTHR24251:SF30">
    <property type="entry name" value="MEMBRANE FRIZZLED-RELATED PROTEIN"/>
    <property type="match status" value="1"/>
</dbReference>
<dbReference type="Proteomes" id="UP001652625">
    <property type="component" value="Chromosome 12"/>
</dbReference>
<sequence>MDKDKVLFLQLIVYIFGNAWGCGQTKFNHSRGVIHSPDHFINSTCTYEIDVSSESRLVRLNWDKFAMDATMPYCLDGDHVEVFIGCNSSKTSVSRFCTRNMKTLPHTIYAIDGCITIEFRSNRGLTSNFFSASYETFTIDTSSLYSTGCSRFSKLKRYSGTILSPLWPKPYSLYRFPYSNDCEWDIEAGSKKVIKLNFMHFDIYNTDSTGVCHNDRVIVKGKKSDKTSQKEKWGFCGRKPPFSITTAYYKVDVEMKLSSYTKSYASRGFVVGFVAYKDDQVDTKVAVKRERVFVIIGILVSISISAYFGYYLYKRREAVFSLTVNQGFVPIPNNYQNSNTYPQENMYPQPQVYPNQTAYSQQQLYSQQQYQSGYPSFQGGYTSQYAGAQEINQSNMYIYNHPNQGFREPRPPPPYQNGF</sequence>
<dbReference type="RefSeq" id="XP_065670402.1">
    <property type="nucleotide sequence ID" value="XM_065814330.1"/>
</dbReference>
<dbReference type="PANTHER" id="PTHR24251">
    <property type="entry name" value="OVOCHYMASE-RELATED"/>
    <property type="match status" value="1"/>
</dbReference>
<evidence type="ECO:0000259" key="5">
    <source>
        <dbReference type="PROSITE" id="PS01180"/>
    </source>
</evidence>
<keyword evidence="4" id="KW-0812">Transmembrane</keyword>
<feature type="transmembrane region" description="Helical" evidence="4">
    <location>
        <begin position="292"/>
        <end position="313"/>
    </location>
</feature>
<dbReference type="SMART" id="SM00042">
    <property type="entry name" value="CUB"/>
    <property type="match status" value="2"/>
</dbReference>
<comment type="caution">
    <text evidence="3">Lacks conserved residue(s) required for the propagation of feature annotation.</text>
</comment>
<dbReference type="InterPro" id="IPR035914">
    <property type="entry name" value="Sperma_CUB_dom_sf"/>
</dbReference>
<evidence type="ECO:0000313" key="7">
    <source>
        <dbReference type="RefSeq" id="XP_065670402.1"/>
    </source>
</evidence>
<keyword evidence="6" id="KW-1185">Reference proteome</keyword>
<dbReference type="PROSITE" id="PS01180">
    <property type="entry name" value="CUB"/>
    <property type="match status" value="2"/>
</dbReference>
<dbReference type="InterPro" id="IPR000859">
    <property type="entry name" value="CUB_dom"/>
</dbReference>
<gene>
    <name evidence="7" type="primary">LOC101239052</name>
</gene>
<proteinExistence type="predicted"/>
<protein>
    <submittedName>
        <fullName evidence="7">Bone morphogenetic protein 1 isoform X2</fullName>
    </submittedName>
</protein>
<dbReference type="Gene3D" id="2.60.120.290">
    <property type="entry name" value="Spermadhesin, CUB domain"/>
    <property type="match status" value="2"/>
</dbReference>
<evidence type="ECO:0000256" key="4">
    <source>
        <dbReference type="SAM" id="Phobius"/>
    </source>
</evidence>
<dbReference type="SUPFAM" id="SSF49854">
    <property type="entry name" value="Spermadhesin, CUB domain"/>
    <property type="match status" value="2"/>
</dbReference>
<keyword evidence="2" id="KW-1015">Disulfide bond</keyword>
<organism evidence="6 7">
    <name type="scientific">Hydra vulgaris</name>
    <name type="common">Hydra</name>
    <name type="synonym">Hydra attenuata</name>
    <dbReference type="NCBI Taxonomy" id="6087"/>
    <lineage>
        <taxon>Eukaryota</taxon>
        <taxon>Metazoa</taxon>
        <taxon>Cnidaria</taxon>
        <taxon>Hydrozoa</taxon>
        <taxon>Hydroidolina</taxon>
        <taxon>Anthoathecata</taxon>
        <taxon>Aplanulata</taxon>
        <taxon>Hydridae</taxon>
        <taxon>Hydra</taxon>
    </lineage>
</organism>
<keyword evidence="1" id="KW-0677">Repeat</keyword>
<reference evidence="7" key="1">
    <citation type="submission" date="2025-08" db="UniProtKB">
        <authorList>
            <consortium name="RefSeq"/>
        </authorList>
    </citation>
    <scope>IDENTIFICATION</scope>
</reference>